<evidence type="ECO:0000313" key="2">
    <source>
        <dbReference type="Proteomes" id="UP000215914"/>
    </source>
</evidence>
<proteinExistence type="predicted"/>
<organism evidence="1 2">
    <name type="scientific">Helianthus annuus</name>
    <name type="common">Common sunflower</name>
    <dbReference type="NCBI Taxonomy" id="4232"/>
    <lineage>
        <taxon>Eukaryota</taxon>
        <taxon>Viridiplantae</taxon>
        <taxon>Streptophyta</taxon>
        <taxon>Embryophyta</taxon>
        <taxon>Tracheophyta</taxon>
        <taxon>Spermatophyta</taxon>
        <taxon>Magnoliopsida</taxon>
        <taxon>eudicotyledons</taxon>
        <taxon>Gunneridae</taxon>
        <taxon>Pentapetalae</taxon>
        <taxon>asterids</taxon>
        <taxon>campanulids</taxon>
        <taxon>Asterales</taxon>
        <taxon>Asteraceae</taxon>
        <taxon>Asteroideae</taxon>
        <taxon>Heliantheae alliance</taxon>
        <taxon>Heliantheae</taxon>
        <taxon>Helianthus</taxon>
    </lineage>
</organism>
<reference evidence="1" key="1">
    <citation type="journal article" date="2017" name="Nature">
        <title>The sunflower genome provides insights into oil metabolism, flowering and Asterid evolution.</title>
        <authorList>
            <person name="Badouin H."/>
            <person name="Gouzy J."/>
            <person name="Grassa C.J."/>
            <person name="Murat F."/>
            <person name="Staton S.E."/>
            <person name="Cottret L."/>
            <person name="Lelandais-Briere C."/>
            <person name="Owens G.L."/>
            <person name="Carrere S."/>
            <person name="Mayjonade B."/>
            <person name="Legrand L."/>
            <person name="Gill N."/>
            <person name="Kane N.C."/>
            <person name="Bowers J.E."/>
            <person name="Hubner S."/>
            <person name="Bellec A."/>
            <person name="Berard A."/>
            <person name="Berges H."/>
            <person name="Blanchet N."/>
            <person name="Boniface M.C."/>
            <person name="Brunel D."/>
            <person name="Catrice O."/>
            <person name="Chaidir N."/>
            <person name="Claudel C."/>
            <person name="Donnadieu C."/>
            <person name="Faraut T."/>
            <person name="Fievet G."/>
            <person name="Helmstetter N."/>
            <person name="King M."/>
            <person name="Knapp S.J."/>
            <person name="Lai Z."/>
            <person name="Le Paslier M.C."/>
            <person name="Lippi Y."/>
            <person name="Lorenzon L."/>
            <person name="Mandel J.R."/>
            <person name="Marage G."/>
            <person name="Marchand G."/>
            <person name="Marquand E."/>
            <person name="Bret-Mestries E."/>
            <person name="Morien E."/>
            <person name="Nambeesan S."/>
            <person name="Nguyen T."/>
            <person name="Pegot-Espagnet P."/>
            <person name="Pouilly N."/>
            <person name="Raftis F."/>
            <person name="Sallet E."/>
            <person name="Schiex T."/>
            <person name="Thomas J."/>
            <person name="Vandecasteele C."/>
            <person name="Vares D."/>
            <person name="Vear F."/>
            <person name="Vautrin S."/>
            <person name="Crespi M."/>
            <person name="Mangin B."/>
            <person name="Burke J.M."/>
            <person name="Salse J."/>
            <person name="Munos S."/>
            <person name="Vincourt P."/>
            <person name="Rieseberg L.H."/>
            <person name="Langlade N.B."/>
        </authorList>
    </citation>
    <scope>NUCLEOTIDE SEQUENCE</scope>
    <source>
        <tissue evidence="1">Leaves</tissue>
    </source>
</reference>
<dbReference type="EMBL" id="MNCJ02000325">
    <property type="protein sequence ID" value="KAF5787030.1"/>
    <property type="molecule type" value="Genomic_DNA"/>
</dbReference>
<evidence type="ECO:0000313" key="1">
    <source>
        <dbReference type="EMBL" id="KAF5787030.1"/>
    </source>
</evidence>
<dbReference type="Proteomes" id="UP000215914">
    <property type="component" value="Unassembled WGS sequence"/>
</dbReference>
<keyword evidence="2" id="KW-1185">Reference proteome</keyword>
<sequence length="71" mass="8277">MVSFGHSQVFLDDEDVTKVLSMLRKLEICLQLVRFAYEFVMVFIAEAVDYALQQANRSQSIYFSSNPYPNY</sequence>
<comment type="caution">
    <text evidence="1">The sequence shown here is derived from an EMBL/GenBank/DDBJ whole genome shotgun (WGS) entry which is preliminary data.</text>
</comment>
<name>A0A9K3HZ28_HELAN</name>
<accession>A0A9K3HZ28</accession>
<protein>
    <submittedName>
        <fullName evidence="1">Uncharacterized protein</fullName>
    </submittedName>
</protein>
<dbReference type="Gramene" id="mRNA:HanXRQr2_Chr10g0448251">
    <property type="protein sequence ID" value="CDS:HanXRQr2_Chr10g0448251.1"/>
    <property type="gene ID" value="HanXRQr2_Chr10g0448251"/>
</dbReference>
<reference evidence="1" key="2">
    <citation type="submission" date="2020-06" db="EMBL/GenBank/DDBJ databases">
        <title>Helianthus annuus Genome sequencing and assembly Release 2.</title>
        <authorList>
            <person name="Gouzy J."/>
            <person name="Langlade N."/>
            <person name="Munos S."/>
        </authorList>
    </citation>
    <scope>NUCLEOTIDE SEQUENCE</scope>
    <source>
        <tissue evidence="1">Leaves</tissue>
    </source>
</reference>
<gene>
    <name evidence="1" type="ORF">HanXRQr2_Chr10g0448251</name>
</gene>
<dbReference type="AlphaFoldDB" id="A0A9K3HZ28"/>